<reference evidence="6" key="1">
    <citation type="submission" date="2015-09" db="EMBL/GenBank/DDBJ databases">
        <authorList>
            <person name="Sai Rama Sridatta P."/>
        </authorList>
    </citation>
    <scope>NUCLEOTIDE SEQUENCE [LARGE SCALE GENOMIC DNA]</scope>
</reference>
<dbReference type="GeneTree" id="ENSGT00390000018687"/>
<dbReference type="Gene3D" id="3.40.30.10">
    <property type="entry name" value="Glutaredoxin"/>
    <property type="match status" value="1"/>
</dbReference>
<dbReference type="CDD" id="cd01773">
    <property type="entry name" value="UBX_UBXN7"/>
    <property type="match status" value="1"/>
</dbReference>
<dbReference type="SMART" id="SM00166">
    <property type="entry name" value="UBX"/>
    <property type="match status" value="1"/>
</dbReference>
<dbReference type="InterPro" id="IPR029071">
    <property type="entry name" value="Ubiquitin-like_domsf"/>
</dbReference>
<dbReference type="FunFam" id="3.40.30.10:FF:000079">
    <property type="entry name" value="UBX domain-containing protein 7"/>
    <property type="match status" value="1"/>
</dbReference>
<dbReference type="InterPro" id="IPR050730">
    <property type="entry name" value="UBX_domain-protein"/>
</dbReference>
<dbReference type="PANTHER" id="PTHR23322">
    <property type="entry name" value="FAS-ASSOCIATED PROTEIN"/>
    <property type="match status" value="1"/>
</dbReference>
<dbReference type="Pfam" id="PF00789">
    <property type="entry name" value="UBX"/>
    <property type="match status" value="1"/>
</dbReference>
<proteinExistence type="predicted"/>
<dbReference type="PROSITE" id="PS50033">
    <property type="entry name" value="UBX"/>
    <property type="match status" value="1"/>
</dbReference>
<feature type="compositionally biased region" description="Polar residues" evidence="3">
    <location>
        <begin position="357"/>
        <end position="377"/>
    </location>
</feature>
<dbReference type="InterPro" id="IPR006577">
    <property type="entry name" value="UAS"/>
</dbReference>
<protein>
    <recommendedName>
        <fullName evidence="2">UBX domain-containing protein 7</fullName>
    </recommendedName>
</protein>
<dbReference type="SUPFAM" id="SSF52833">
    <property type="entry name" value="Thioredoxin-like"/>
    <property type="match status" value="1"/>
</dbReference>
<dbReference type="SUPFAM" id="SSF54236">
    <property type="entry name" value="Ubiquitin-like"/>
    <property type="match status" value="1"/>
</dbReference>
<dbReference type="GO" id="GO:0043130">
    <property type="term" value="F:ubiquitin binding"/>
    <property type="evidence" value="ECO:0007669"/>
    <property type="project" value="TreeGrafter"/>
</dbReference>
<evidence type="ECO:0000256" key="2">
    <source>
        <dbReference type="PIRNR" id="PIRNR037991"/>
    </source>
</evidence>
<evidence type="ECO:0000313" key="6">
    <source>
        <dbReference type="Proteomes" id="UP000314980"/>
    </source>
</evidence>
<evidence type="ECO:0000256" key="1">
    <source>
        <dbReference type="ARBA" id="ARBA00022553"/>
    </source>
</evidence>
<name>A0A4W6DRJ3_LATCA</name>
<keyword evidence="6" id="KW-1185">Reference proteome</keyword>
<feature type="region of interest" description="Disordered" evidence="3">
    <location>
        <begin position="248"/>
        <end position="271"/>
    </location>
</feature>
<dbReference type="PANTHER" id="PTHR23322:SF6">
    <property type="entry name" value="UBX DOMAIN-CONTAINING PROTEIN 7"/>
    <property type="match status" value="1"/>
</dbReference>
<dbReference type="Ensembl" id="ENSLCAT00010029009.1">
    <property type="protein sequence ID" value="ENSLCAP00010028397.1"/>
    <property type="gene ID" value="ENSLCAG00010013324.1"/>
</dbReference>
<dbReference type="Pfam" id="PF22566">
    <property type="entry name" value="UBA_8"/>
    <property type="match status" value="1"/>
</dbReference>
<dbReference type="Pfam" id="PF13899">
    <property type="entry name" value="Thioredoxin_7"/>
    <property type="match status" value="1"/>
</dbReference>
<sequence length="465" mass="51522">MFMSNAPLGATESVGKHMLEACNNNLEMAVTMFLDGGGIAEEPSTSSSSAASSSSRAPPSDEVRAPIPQKQDILVEPEPLFGVPKRRRPARSIFDGFRDFQTETIRQEQELRNGGTVDKKLSTLADLFRPPIELMHKGSFETAKDCGQLENKWLMINIQNVQDFACQCLNRDVWSNDAVKTIIREHFIFWQVYHDSEEGQRYIQFYKLNKFPYISILDPRTGQKMVEWNQLDVASFLEQATGFLAEHGQLDGPSCHAPPAKRARSESLIDASEDSQLEAAIRASLQETHYESSNVPEAPDSPRSDDESDAEPFSDSEGPISVDGSDSETPAPHEEKSSTSKHTPVPSATPDPDSGGNHCSSVAESAGSSKTSTTNTCDVDCPDDNGPKARLMLRYPDGQREQISLSSKAKLLALVRHVQSKGYPNERFELVTNFPRRKLAHLDYDITLQEAGLCPQETVFVQERN</sequence>
<dbReference type="CDD" id="cd02958">
    <property type="entry name" value="UAS"/>
    <property type="match status" value="1"/>
</dbReference>
<dbReference type="Gene3D" id="3.10.20.90">
    <property type="entry name" value="Phosphatidylinositol 3-kinase Catalytic Subunit, Chain A, domain 1"/>
    <property type="match status" value="1"/>
</dbReference>
<dbReference type="GO" id="GO:0043161">
    <property type="term" value="P:proteasome-mediated ubiquitin-dependent protein catabolic process"/>
    <property type="evidence" value="ECO:0007669"/>
    <property type="project" value="TreeGrafter"/>
</dbReference>
<dbReference type="PIRSF" id="PIRSF037991">
    <property type="entry name" value="UCP037991_UBX7/2"/>
    <property type="match status" value="1"/>
</dbReference>
<feature type="region of interest" description="Disordered" evidence="3">
    <location>
        <begin position="37"/>
        <end position="70"/>
    </location>
</feature>
<evidence type="ECO:0000313" key="5">
    <source>
        <dbReference type="Ensembl" id="ENSLCAP00010028397.1"/>
    </source>
</evidence>
<reference evidence="5" key="2">
    <citation type="submission" date="2025-08" db="UniProtKB">
        <authorList>
            <consortium name="Ensembl"/>
        </authorList>
    </citation>
    <scope>IDENTIFICATION</scope>
</reference>
<feature type="domain" description="UBX" evidence="4">
    <location>
        <begin position="384"/>
        <end position="461"/>
    </location>
</feature>
<dbReference type="InterPro" id="IPR017346">
    <property type="entry name" value="UBX_7/2"/>
</dbReference>
<organism evidence="5 6">
    <name type="scientific">Lates calcarifer</name>
    <name type="common">Barramundi</name>
    <name type="synonym">Holocentrus calcarifer</name>
    <dbReference type="NCBI Taxonomy" id="8187"/>
    <lineage>
        <taxon>Eukaryota</taxon>
        <taxon>Metazoa</taxon>
        <taxon>Chordata</taxon>
        <taxon>Craniata</taxon>
        <taxon>Vertebrata</taxon>
        <taxon>Euteleostomi</taxon>
        <taxon>Actinopterygii</taxon>
        <taxon>Neopterygii</taxon>
        <taxon>Teleostei</taxon>
        <taxon>Neoteleostei</taxon>
        <taxon>Acanthomorphata</taxon>
        <taxon>Carangaria</taxon>
        <taxon>Carangaria incertae sedis</taxon>
        <taxon>Centropomidae</taxon>
        <taxon>Lates</taxon>
    </lineage>
</organism>
<dbReference type="InterPro" id="IPR054109">
    <property type="entry name" value="UBA_8"/>
</dbReference>
<feature type="compositionally biased region" description="Polar residues" evidence="3">
    <location>
        <begin position="286"/>
        <end position="295"/>
    </location>
</feature>
<dbReference type="Proteomes" id="UP000314980">
    <property type="component" value="Unassembled WGS sequence"/>
</dbReference>
<dbReference type="GO" id="GO:0005634">
    <property type="term" value="C:nucleus"/>
    <property type="evidence" value="ECO:0007669"/>
    <property type="project" value="TreeGrafter"/>
</dbReference>
<dbReference type="CDD" id="cd14345">
    <property type="entry name" value="UBA_UBXD7"/>
    <property type="match status" value="1"/>
</dbReference>
<feature type="region of interest" description="Disordered" evidence="3">
    <location>
        <begin position="286"/>
        <end position="384"/>
    </location>
</feature>
<dbReference type="AlphaFoldDB" id="A0A4W6DRJ3"/>
<reference evidence="5" key="3">
    <citation type="submission" date="2025-09" db="UniProtKB">
        <authorList>
            <consortium name="Ensembl"/>
        </authorList>
    </citation>
    <scope>IDENTIFICATION</scope>
</reference>
<keyword evidence="1" id="KW-0597">Phosphoprotein</keyword>
<dbReference type="InterPro" id="IPR036249">
    <property type="entry name" value="Thioredoxin-like_sf"/>
</dbReference>
<accession>A0A4W6DRJ3</accession>
<evidence type="ECO:0000256" key="3">
    <source>
        <dbReference type="SAM" id="MobiDB-lite"/>
    </source>
</evidence>
<gene>
    <name evidence="5" type="primary">UBXN7</name>
</gene>
<evidence type="ECO:0000259" key="4">
    <source>
        <dbReference type="PROSITE" id="PS50033"/>
    </source>
</evidence>
<dbReference type="InterPro" id="IPR001012">
    <property type="entry name" value="UBX_dom"/>
</dbReference>
<dbReference type="SMART" id="SM00594">
    <property type="entry name" value="UAS"/>
    <property type="match status" value="1"/>
</dbReference>
<feature type="compositionally biased region" description="Low complexity" evidence="3">
    <location>
        <begin position="43"/>
        <end position="58"/>
    </location>
</feature>